<dbReference type="AlphaFoldDB" id="A0AAF0V814"/>
<sequence length="108" mass="11774">MEIWPVSRNSIVSPPKITNMFGRPSKPRMLEVGETKKFGKLPKTGLVMTCSICHGRDHNKRGDPQREGVESSTTQSAPSPTPCASVRAEPTDSSRGRGKPKKTPSTIK</sequence>
<feature type="compositionally biased region" description="Basic and acidic residues" evidence="1">
    <location>
        <begin position="54"/>
        <end position="69"/>
    </location>
</feature>
<feature type="compositionally biased region" description="Low complexity" evidence="1">
    <location>
        <begin position="71"/>
        <end position="85"/>
    </location>
</feature>
<reference evidence="2" key="1">
    <citation type="submission" date="2023-08" db="EMBL/GenBank/DDBJ databases">
        <title>A de novo genome assembly of Solanum verrucosum Schlechtendal, a Mexican diploid species geographically isolated from the other diploid A-genome species in potato relatives.</title>
        <authorList>
            <person name="Hosaka K."/>
        </authorList>
    </citation>
    <scope>NUCLEOTIDE SEQUENCE</scope>
    <source>
        <tissue evidence="2">Young leaves</tissue>
    </source>
</reference>
<evidence type="ECO:0000256" key="1">
    <source>
        <dbReference type="SAM" id="MobiDB-lite"/>
    </source>
</evidence>
<dbReference type="Proteomes" id="UP001234989">
    <property type="component" value="Chromosome 12"/>
</dbReference>
<accession>A0AAF0V814</accession>
<organism evidence="2 3">
    <name type="scientific">Solanum verrucosum</name>
    <dbReference type="NCBI Taxonomy" id="315347"/>
    <lineage>
        <taxon>Eukaryota</taxon>
        <taxon>Viridiplantae</taxon>
        <taxon>Streptophyta</taxon>
        <taxon>Embryophyta</taxon>
        <taxon>Tracheophyta</taxon>
        <taxon>Spermatophyta</taxon>
        <taxon>Magnoliopsida</taxon>
        <taxon>eudicotyledons</taxon>
        <taxon>Gunneridae</taxon>
        <taxon>Pentapetalae</taxon>
        <taxon>asterids</taxon>
        <taxon>lamiids</taxon>
        <taxon>Solanales</taxon>
        <taxon>Solanaceae</taxon>
        <taxon>Solanoideae</taxon>
        <taxon>Solaneae</taxon>
        <taxon>Solanum</taxon>
    </lineage>
</organism>
<protein>
    <submittedName>
        <fullName evidence="2">Uncharacterized protein</fullName>
    </submittedName>
</protein>
<gene>
    <name evidence="2" type="ORF">MTR67_052479</name>
</gene>
<feature type="region of interest" description="Disordered" evidence="1">
    <location>
        <begin position="54"/>
        <end position="108"/>
    </location>
</feature>
<feature type="region of interest" description="Disordered" evidence="1">
    <location>
        <begin position="1"/>
        <end position="27"/>
    </location>
</feature>
<name>A0AAF0V814_SOLVR</name>
<dbReference type="EMBL" id="CP133623">
    <property type="protein sequence ID" value="WMV59094.1"/>
    <property type="molecule type" value="Genomic_DNA"/>
</dbReference>
<evidence type="ECO:0000313" key="3">
    <source>
        <dbReference type="Proteomes" id="UP001234989"/>
    </source>
</evidence>
<keyword evidence="3" id="KW-1185">Reference proteome</keyword>
<proteinExistence type="predicted"/>
<evidence type="ECO:0000313" key="2">
    <source>
        <dbReference type="EMBL" id="WMV59094.1"/>
    </source>
</evidence>